<keyword evidence="4" id="KW-1133">Transmembrane helix</keyword>
<dbReference type="InterPro" id="IPR001226">
    <property type="entry name" value="Flavodoxin_CS"/>
</dbReference>
<evidence type="ECO:0000256" key="3">
    <source>
        <dbReference type="ARBA" id="ARBA00022643"/>
    </source>
</evidence>
<dbReference type="PANTHER" id="PTHR30546">
    <property type="entry name" value="FLAVODOXIN-RELATED PROTEIN WRBA-RELATED"/>
    <property type="match status" value="1"/>
</dbReference>
<dbReference type="InterPro" id="IPR026816">
    <property type="entry name" value="Flavodoxin_dom"/>
</dbReference>
<dbReference type="PROSITE" id="PS00201">
    <property type="entry name" value="FLAVODOXIN"/>
    <property type="match status" value="1"/>
</dbReference>
<accession>A0A4R3LSL0</accession>
<dbReference type="PANTHER" id="PTHR30546:SF23">
    <property type="entry name" value="FLAVOPROTEIN-LIKE PROTEIN YCP4-RELATED"/>
    <property type="match status" value="1"/>
</dbReference>
<comment type="caution">
    <text evidence="6">The sequence shown here is derived from an EMBL/GenBank/DDBJ whole genome shotgun (WGS) entry which is preliminary data.</text>
</comment>
<feature type="domain" description="Flavodoxin-like" evidence="5">
    <location>
        <begin position="6"/>
        <end position="154"/>
    </location>
</feature>
<reference evidence="6 7" key="1">
    <citation type="submission" date="2019-03" db="EMBL/GenBank/DDBJ databases">
        <title>Genomic Encyclopedia of Type Strains, Phase IV (KMG-IV): sequencing the most valuable type-strain genomes for metagenomic binning, comparative biology and taxonomic classification.</title>
        <authorList>
            <person name="Goeker M."/>
        </authorList>
    </citation>
    <scope>NUCLEOTIDE SEQUENCE [LARGE SCALE GENOMIC DNA]</scope>
    <source>
        <strain evidence="6 7">DSM 9035</strain>
    </source>
</reference>
<dbReference type="RefSeq" id="WP_132032616.1">
    <property type="nucleotide sequence ID" value="NZ_SMAI01000009.1"/>
</dbReference>
<dbReference type="GO" id="GO:0010181">
    <property type="term" value="F:FMN binding"/>
    <property type="evidence" value="ECO:0007669"/>
    <property type="project" value="InterPro"/>
</dbReference>
<keyword evidence="2" id="KW-0285">Flavoprotein</keyword>
<dbReference type="Gene3D" id="3.40.50.360">
    <property type="match status" value="1"/>
</dbReference>
<comment type="cofactor">
    <cofactor evidence="1">
        <name>FMN</name>
        <dbReference type="ChEBI" id="CHEBI:58210"/>
    </cofactor>
</comment>
<name>A0A4R3LSL0_9HYPH</name>
<evidence type="ECO:0000256" key="1">
    <source>
        <dbReference type="ARBA" id="ARBA00001917"/>
    </source>
</evidence>
<gene>
    <name evidence="6" type="ORF">EDC64_109104</name>
</gene>
<keyword evidence="3" id="KW-0288">FMN</keyword>
<evidence type="ECO:0000256" key="2">
    <source>
        <dbReference type="ARBA" id="ARBA00022630"/>
    </source>
</evidence>
<dbReference type="SUPFAM" id="SSF52218">
    <property type="entry name" value="Flavoproteins"/>
    <property type="match status" value="1"/>
</dbReference>
<dbReference type="Proteomes" id="UP000294664">
    <property type="component" value="Unassembled WGS sequence"/>
</dbReference>
<dbReference type="InterPro" id="IPR029039">
    <property type="entry name" value="Flavoprotein-like_sf"/>
</dbReference>
<dbReference type="Pfam" id="PF12724">
    <property type="entry name" value="Flavodoxin_5"/>
    <property type="match status" value="1"/>
</dbReference>
<evidence type="ECO:0000256" key="4">
    <source>
        <dbReference type="SAM" id="Phobius"/>
    </source>
</evidence>
<dbReference type="GO" id="GO:0003955">
    <property type="term" value="F:NAD(P)H dehydrogenase (quinone) activity"/>
    <property type="evidence" value="ECO:0007669"/>
    <property type="project" value="TreeGrafter"/>
</dbReference>
<protein>
    <submittedName>
        <fullName evidence="6">Multimeric flavodoxin WrbA</fullName>
    </submittedName>
</protein>
<dbReference type="OrthoDB" id="9801479at2"/>
<keyword evidence="4" id="KW-0472">Membrane</keyword>
<evidence type="ECO:0000259" key="5">
    <source>
        <dbReference type="PROSITE" id="PS50902"/>
    </source>
</evidence>
<dbReference type="InterPro" id="IPR008254">
    <property type="entry name" value="Flavodoxin/NO_synth"/>
</dbReference>
<dbReference type="GO" id="GO:0009055">
    <property type="term" value="F:electron transfer activity"/>
    <property type="evidence" value="ECO:0007669"/>
    <property type="project" value="InterPro"/>
</dbReference>
<dbReference type="PROSITE" id="PS50902">
    <property type="entry name" value="FLAVODOXIN_LIKE"/>
    <property type="match status" value="1"/>
</dbReference>
<dbReference type="AlphaFoldDB" id="A0A4R3LSL0"/>
<evidence type="ECO:0000313" key="6">
    <source>
        <dbReference type="EMBL" id="TCT03554.1"/>
    </source>
</evidence>
<keyword evidence="7" id="KW-1185">Reference proteome</keyword>
<proteinExistence type="predicted"/>
<dbReference type="GO" id="GO:0016020">
    <property type="term" value="C:membrane"/>
    <property type="evidence" value="ECO:0007669"/>
    <property type="project" value="TreeGrafter"/>
</dbReference>
<dbReference type="EMBL" id="SMAI01000009">
    <property type="protein sequence ID" value="TCT03554.1"/>
    <property type="molecule type" value="Genomic_DNA"/>
</dbReference>
<evidence type="ECO:0000313" key="7">
    <source>
        <dbReference type="Proteomes" id="UP000294664"/>
    </source>
</evidence>
<sequence>MTKPVIAIVYHSGYGHTKVQAEAVLSGVAEIPEVEGTLISVDEADAAWEVLDGAAAIIFGAPIYMGSISAGFWGFAEKTSKRWMELKWKDKIASGFVNSGSQNGDKLQGLHALYNLSQQHGMVWVGLGLHPGNNNSAGSVNDLNRLGGFGGAFAQSNIDQGPDMGPPEADRRTAAYLGRRVAEATLRWERGKA</sequence>
<feature type="transmembrane region" description="Helical" evidence="4">
    <location>
        <begin position="54"/>
        <end position="76"/>
    </location>
</feature>
<keyword evidence="4" id="KW-0812">Transmembrane</keyword>
<organism evidence="6 7">
    <name type="scientific">Aquabacter spiritensis</name>
    <dbReference type="NCBI Taxonomy" id="933073"/>
    <lineage>
        <taxon>Bacteria</taxon>
        <taxon>Pseudomonadati</taxon>
        <taxon>Pseudomonadota</taxon>
        <taxon>Alphaproteobacteria</taxon>
        <taxon>Hyphomicrobiales</taxon>
        <taxon>Xanthobacteraceae</taxon>
        <taxon>Aquabacter</taxon>
    </lineage>
</organism>